<name>A0A9W9G5X5_9EURO</name>
<reference evidence="3" key="1">
    <citation type="submission" date="2022-11" db="EMBL/GenBank/DDBJ databases">
        <authorList>
            <person name="Petersen C."/>
        </authorList>
    </citation>
    <scope>NUCLEOTIDE SEQUENCE</scope>
    <source>
        <strain evidence="3">IBT 30761</strain>
    </source>
</reference>
<evidence type="ECO:0000313" key="3">
    <source>
        <dbReference type="EMBL" id="KAJ5112579.1"/>
    </source>
</evidence>
<dbReference type="Pfam" id="PF26118">
    <property type="entry name" value="DUF8035"/>
    <property type="match status" value="1"/>
</dbReference>
<feature type="region of interest" description="Disordered" evidence="1">
    <location>
        <begin position="170"/>
        <end position="198"/>
    </location>
</feature>
<feature type="compositionally biased region" description="Pro residues" evidence="1">
    <location>
        <begin position="127"/>
        <end position="136"/>
    </location>
</feature>
<organism evidence="3 4">
    <name type="scientific">Penicillium argentinense</name>
    <dbReference type="NCBI Taxonomy" id="1131581"/>
    <lineage>
        <taxon>Eukaryota</taxon>
        <taxon>Fungi</taxon>
        <taxon>Dikarya</taxon>
        <taxon>Ascomycota</taxon>
        <taxon>Pezizomycotina</taxon>
        <taxon>Eurotiomycetes</taxon>
        <taxon>Eurotiomycetidae</taxon>
        <taxon>Eurotiales</taxon>
        <taxon>Aspergillaceae</taxon>
        <taxon>Penicillium</taxon>
    </lineage>
</organism>
<evidence type="ECO:0000313" key="4">
    <source>
        <dbReference type="Proteomes" id="UP001149074"/>
    </source>
</evidence>
<evidence type="ECO:0000256" key="1">
    <source>
        <dbReference type="SAM" id="MobiDB-lite"/>
    </source>
</evidence>
<dbReference type="EMBL" id="JAPQKI010000001">
    <property type="protein sequence ID" value="KAJ5112579.1"/>
    <property type="molecule type" value="Genomic_DNA"/>
</dbReference>
<dbReference type="Proteomes" id="UP001149074">
    <property type="component" value="Unassembled WGS sequence"/>
</dbReference>
<dbReference type="GeneID" id="81352107"/>
<feature type="compositionally biased region" description="Basic residues" evidence="1">
    <location>
        <begin position="173"/>
        <end position="186"/>
    </location>
</feature>
<protein>
    <recommendedName>
        <fullName evidence="2">DUF8035 domain-containing protein</fullName>
    </recommendedName>
</protein>
<proteinExistence type="predicted"/>
<feature type="compositionally biased region" description="Basic and acidic residues" evidence="1">
    <location>
        <begin position="15"/>
        <end position="53"/>
    </location>
</feature>
<feature type="region of interest" description="Disordered" evidence="1">
    <location>
        <begin position="428"/>
        <end position="457"/>
    </location>
</feature>
<dbReference type="AlphaFoldDB" id="A0A9W9G5X5"/>
<dbReference type="InterPro" id="IPR058348">
    <property type="entry name" value="DUF8035"/>
</dbReference>
<feature type="region of interest" description="Disordered" evidence="1">
    <location>
        <begin position="1"/>
        <end position="102"/>
    </location>
</feature>
<keyword evidence="4" id="KW-1185">Reference proteome</keyword>
<evidence type="ECO:0000259" key="2">
    <source>
        <dbReference type="Pfam" id="PF26118"/>
    </source>
</evidence>
<gene>
    <name evidence="3" type="ORF">N7532_000624</name>
</gene>
<dbReference type="RefSeq" id="XP_056480352.1">
    <property type="nucleotide sequence ID" value="XM_056613128.1"/>
</dbReference>
<dbReference type="OrthoDB" id="5428245at2759"/>
<sequence length="457" mass="54638">MSRYDDYRSSTGTLDSRDRSDRHSRGPPVLERERPRVREDERFELRMRDEDRYGPPARAAGRYYEDEHLSHHSGPLVAHDRRRRRDDSPSFAPPRLIRRQSSLDTFDRIPRRKMEAFEARDRAPRMPRVPPPPAQRPSPGRYREREVYEDIRIAEPDYYGDEEFREFDDRERMHRRRRRSSSSAHHRHEEKPYPRKGKTRIPRKWVHVHAILDLGYPFKEEDETIIIQKALSKEQIDEVISLSKSFHRPAHSESRLHSRGSHGRQSTLIDNHRYAAEYLRVPRSPVRQIPRERVTTEYLEIDSHSHSRSHHHSPRSSHEAFIVEAAPSRRHDIEYEEIVEPPRYRHRAISRPRSISVHGRRRASSPVRLVESRPHFEERIETRPHHSGQLMVVRPRETDHDVDEYIRELEEETRLLRLERQGGIEITRQKETDTIDDRGNAEERIEYNKSERKGESS</sequence>
<reference evidence="3" key="2">
    <citation type="journal article" date="2023" name="IMA Fungus">
        <title>Comparative genomic study of the Penicillium genus elucidates a diverse pangenome and 15 lateral gene transfer events.</title>
        <authorList>
            <person name="Petersen C."/>
            <person name="Sorensen T."/>
            <person name="Nielsen M.R."/>
            <person name="Sondergaard T.E."/>
            <person name="Sorensen J.L."/>
            <person name="Fitzpatrick D.A."/>
            <person name="Frisvad J.C."/>
            <person name="Nielsen K.L."/>
        </authorList>
    </citation>
    <scope>NUCLEOTIDE SEQUENCE</scope>
    <source>
        <strain evidence="3">IBT 30761</strain>
    </source>
</reference>
<accession>A0A9W9G5X5</accession>
<comment type="caution">
    <text evidence="3">The sequence shown here is derived from an EMBL/GenBank/DDBJ whole genome shotgun (WGS) entry which is preliminary data.</text>
</comment>
<feature type="domain" description="DUF8035" evidence="2">
    <location>
        <begin position="195"/>
        <end position="246"/>
    </location>
</feature>
<feature type="region of interest" description="Disordered" evidence="1">
    <location>
        <begin position="118"/>
        <end position="143"/>
    </location>
</feature>